<gene>
    <name evidence="2" type="ORF">Syun_017658</name>
</gene>
<dbReference type="AlphaFoldDB" id="A0AAP0P625"/>
<reference evidence="2 3" key="1">
    <citation type="submission" date="2024-01" db="EMBL/GenBank/DDBJ databases">
        <title>Genome assemblies of Stephania.</title>
        <authorList>
            <person name="Yang L."/>
        </authorList>
    </citation>
    <scope>NUCLEOTIDE SEQUENCE [LARGE SCALE GENOMIC DNA]</scope>
    <source>
        <strain evidence="2">YNDBR</strain>
        <tissue evidence="2">Leaf</tissue>
    </source>
</reference>
<protein>
    <submittedName>
        <fullName evidence="2">Uncharacterized protein</fullName>
    </submittedName>
</protein>
<feature type="region of interest" description="Disordered" evidence="1">
    <location>
        <begin position="304"/>
        <end position="330"/>
    </location>
</feature>
<dbReference type="PANTHER" id="PTHR34567:SF3">
    <property type="entry name" value="FK506-BINDING-LIKE PROTEIN"/>
    <property type="match status" value="1"/>
</dbReference>
<comment type="caution">
    <text evidence="2">The sequence shown here is derived from an EMBL/GenBank/DDBJ whole genome shotgun (WGS) entry which is preliminary data.</text>
</comment>
<proteinExistence type="predicted"/>
<feature type="region of interest" description="Disordered" evidence="1">
    <location>
        <begin position="1"/>
        <end position="42"/>
    </location>
</feature>
<evidence type="ECO:0000256" key="1">
    <source>
        <dbReference type="SAM" id="MobiDB-lite"/>
    </source>
</evidence>
<dbReference type="PANTHER" id="PTHR34567">
    <property type="entry name" value="FK506-BINDING-LIKE PROTEIN"/>
    <property type="match status" value="1"/>
</dbReference>
<organism evidence="2 3">
    <name type="scientific">Stephania yunnanensis</name>
    <dbReference type="NCBI Taxonomy" id="152371"/>
    <lineage>
        <taxon>Eukaryota</taxon>
        <taxon>Viridiplantae</taxon>
        <taxon>Streptophyta</taxon>
        <taxon>Embryophyta</taxon>
        <taxon>Tracheophyta</taxon>
        <taxon>Spermatophyta</taxon>
        <taxon>Magnoliopsida</taxon>
        <taxon>Ranunculales</taxon>
        <taxon>Menispermaceae</taxon>
        <taxon>Menispermoideae</taxon>
        <taxon>Cissampelideae</taxon>
        <taxon>Stephania</taxon>
    </lineage>
</organism>
<feature type="compositionally biased region" description="Basic and acidic residues" evidence="1">
    <location>
        <begin position="245"/>
        <end position="255"/>
    </location>
</feature>
<name>A0AAP0P625_9MAGN</name>
<evidence type="ECO:0000313" key="2">
    <source>
        <dbReference type="EMBL" id="KAK9128861.1"/>
    </source>
</evidence>
<accession>A0AAP0P625</accession>
<keyword evidence="3" id="KW-1185">Reference proteome</keyword>
<feature type="region of interest" description="Disordered" evidence="1">
    <location>
        <begin position="245"/>
        <end position="276"/>
    </location>
</feature>
<sequence length="365" mass="42402">MDEWRGNQGRSYHHHHHNHQRPPQPRSQLPRKPPVANSGSWQPTVPSWEKRFCYAVGSFSWRRLLESQKAMVLYKNVIQWNDSAGEEAFHNAKTRFWAEMNGLECDISLPDPDIYIDVVDWDCEIDPELLLDLERQPEPPVEDENDGKVEFCGDSLFFMNQPVVCSGWGDTEEVPSRVENDWTSVPQLGNCDEVPGSNGDNSWDQYCAETSVNGLDKRTETVAVRTWGDGGDGRWGWNENGEAEDVKSWRPHDGWNDNGVSENVKSSRPRDGWGTWNVHKQKRESNNHNFYKHKNSKNQIDDYNQDHWRRDGRGRKRSNFGNEHYTADKKPLAPRQWNSFNSCGPVTHRGYGEIQYSWNFEKQIL</sequence>
<evidence type="ECO:0000313" key="3">
    <source>
        <dbReference type="Proteomes" id="UP001420932"/>
    </source>
</evidence>
<dbReference type="EMBL" id="JBBNAF010000007">
    <property type="protein sequence ID" value="KAK9128861.1"/>
    <property type="molecule type" value="Genomic_DNA"/>
</dbReference>
<dbReference type="Proteomes" id="UP001420932">
    <property type="component" value="Unassembled WGS sequence"/>
</dbReference>
<feature type="compositionally biased region" description="Basic residues" evidence="1">
    <location>
        <begin position="11"/>
        <end position="20"/>
    </location>
</feature>